<protein>
    <submittedName>
        <fullName evidence="1">Uncharacterized protein</fullName>
    </submittedName>
</protein>
<accession>A0A1S1P656</accession>
<dbReference type="EMBL" id="MNAO01000110">
    <property type="protein sequence ID" value="OHV16586.1"/>
    <property type="molecule type" value="Genomic_DNA"/>
</dbReference>
<evidence type="ECO:0000313" key="1">
    <source>
        <dbReference type="EMBL" id="OHV16586.1"/>
    </source>
</evidence>
<sequence length="96" mass="9807">MAAAFISALAAFFPEPPLPPVPLAFRTAALDFLTSPWPPAASLAACLALVSDAVFATEVSPDASDDPAESTMSAAGDRRVGVQVFACRAVNRSLSG</sequence>
<comment type="caution">
    <text evidence="1">The sequence shown here is derived from an EMBL/GenBank/DDBJ whole genome shotgun (WGS) entry which is preliminary data.</text>
</comment>
<gene>
    <name evidence="1" type="ORF">BK022_11140</name>
</gene>
<dbReference type="Proteomes" id="UP000180215">
    <property type="component" value="Unassembled WGS sequence"/>
</dbReference>
<dbReference type="AlphaFoldDB" id="A0A1S1P656"/>
<organism evidence="1 2">
    <name type="scientific">Methylorubrum extorquens</name>
    <name type="common">Methylobacterium dichloromethanicum</name>
    <name type="synonym">Methylobacterium extorquens</name>
    <dbReference type="NCBI Taxonomy" id="408"/>
    <lineage>
        <taxon>Bacteria</taxon>
        <taxon>Pseudomonadati</taxon>
        <taxon>Pseudomonadota</taxon>
        <taxon>Alphaproteobacteria</taxon>
        <taxon>Hyphomicrobiales</taxon>
        <taxon>Methylobacteriaceae</taxon>
        <taxon>Methylorubrum</taxon>
    </lineage>
</organism>
<name>A0A1S1P656_METEX</name>
<reference evidence="1 2" key="1">
    <citation type="submission" date="2016-10" db="EMBL/GenBank/DDBJ databases">
        <title>Draft genome sequence of Methylobacterium extorquens CP3, a seed endophyte of Crotalaria pumila with plant growth-promoting and metal tolerance properties.</title>
        <authorList>
            <person name="Sanchez-Lopez A.S."/>
            <person name="Van Hamme J.D."/>
            <person name="Thijs S."/>
            <person name="Mcammond B.M."/>
            <person name="Stevens V."/>
            <person name="Gonzalez-Chavez M.D.C."/>
            <person name="Vangronsveld J."/>
        </authorList>
    </citation>
    <scope>NUCLEOTIDE SEQUENCE [LARGE SCALE GENOMIC DNA]</scope>
    <source>
        <strain evidence="1 2">CP3</strain>
    </source>
</reference>
<proteinExistence type="predicted"/>
<evidence type="ECO:0000313" key="2">
    <source>
        <dbReference type="Proteomes" id="UP000180215"/>
    </source>
</evidence>